<sequence>MPPYFFKPGEKVVTADYHKVLRWTVLPWRRTTYPDGSYTWTKMVLHAIRPRRSRISTAPTCPTSGWPTFSPAQTQT</sequence>
<evidence type="ECO:0000313" key="2">
    <source>
        <dbReference type="EMBL" id="QQP49490.1"/>
    </source>
</evidence>
<dbReference type="EMBL" id="CP045895">
    <property type="protein sequence ID" value="QQP49490.1"/>
    <property type="molecule type" value="Genomic_DNA"/>
</dbReference>
<gene>
    <name evidence="2" type="ORF">FKW44_010184</name>
</gene>
<name>A0A7T8HGM1_CALRO</name>
<accession>A0A7T8HGM1</accession>
<organism evidence="2 3">
    <name type="scientific">Caligus rogercresseyi</name>
    <name type="common">Sea louse</name>
    <dbReference type="NCBI Taxonomy" id="217165"/>
    <lineage>
        <taxon>Eukaryota</taxon>
        <taxon>Metazoa</taxon>
        <taxon>Ecdysozoa</taxon>
        <taxon>Arthropoda</taxon>
        <taxon>Crustacea</taxon>
        <taxon>Multicrustacea</taxon>
        <taxon>Hexanauplia</taxon>
        <taxon>Copepoda</taxon>
        <taxon>Siphonostomatoida</taxon>
        <taxon>Caligidae</taxon>
        <taxon>Caligus</taxon>
    </lineage>
</organism>
<dbReference type="Proteomes" id="UP000595437">
    <property type="component" value="Chromosome 6"/>
</dbReference>
<reference evidence="3" key="1">
    <citation type="submission" date="2021-01" db="EMBL/GenBank/DDBJ databases">
        <title>Caligus Genome Assembly.</title>
        <authorList>
            <person name="Gallardo-Escarate C."/>
        </authorList>
    </citation>
    <scope>NUCLEOTIDE SEQUENCE [LARGE SCALE GENOMIC DNA]</scope>
</reference>
<feature type="region of interest" description="Disordered" evidence="1">
    <location>
        <begin position="55"/>
        <end position="76"/>
    </location>
</feature>
<evidence type="ECO:0000256" key="1">
    <source>
        <dbReference type="SAM" id="MobiDB-lite"/>
    </source>
</evidence>
<evidence type="ECO:0000313" key="3">
    <source>
        <dbReference type="Proteomes" id="UP000595437"/>
    </source>
</evidence>
<proteinExistence type="predicted"/>
<protein>
    <submittedName>
        <fullName evidence="2">Uncharacterized protein</fullName>
    </submittedName>
</protein>
<keyword evidence="3" id="KW-1185">Reference proteome</keyword>
<dbReference type="AlphaFoldDB" id="A0A7T8HGM1"/>